<dbReference type="PROSITE" id="PS50965">
    <property type="entry name" value="NERD"/>
    <property type="match status" value="1"/>
</dbReference>
<dbReference type="Proteomes" id="UP001321506">
    <property type="component" value="Unassembled WGS sequence"/>
</dbReference>
<organism evidence="3 4">
    <name type="scientific">Ruicaihuangia caeni</name>
    <dbReference type="NCBI Taxonomy" id="3042517"/>
    <lineage>
        <taxon>Bacteria</taxon>
        <taxon>Bacillati</taxon>
        <taxon>Actinomycetota</taxon>
        <taxon>Actinomycetes</taxon>
        <taxon>Micrococcales</taxon>
        <taxon>Microbacteriaceae</taxon>
        <taxon>Ruicaihuangia</taxon>
    </lineage>
</organism>
<sequence>MREPIEFTASLVDRLPASGVVAECLRLQQSVRPRSRIGRFVGSNPLHGEARSWFTGALGELEVAQCLAVLGAEWRVMHSVPVGEAGSDIDHVVIGPGGVFTINTKAHRGARVWVGARRLLVNGQETDHLRNAQHEARRASRLLTAAVGEPVTARALVVVVGARSITIKQQPEHVRVLDATRLARWLKKQRRALEPHAVERLVAAASAPALWSSTDLPAMPDFSAFDELRSEVSRAALVRALWAFGFVGAIVAALFIPWFG</sequence>
<gene>
    <name evidence="3" type="ORF">QF206_04895</name>
</gene>
<dbReference type="Pfam" id="PF08378">
    <property type="entry name" value="NERD"/>
    <property type="match status" value="1"/>
</dbReference>
<evidence type="ECO:0000259" key="2">
    <source>
        <dbReference type="PROSITE" id="PS50965"/>
    </source>
</evidence>
<dbReference type="EMBL" id="JASATX010000001">
    <property type="protein sequence ID" value="MDI2098303.1"/>
    <property type="molecule type" value="Genomic_DNA"/>
</dbReference>
<feature type="transmembrane region" description="Helical" evidence="1">
    <location>
        <begin position="236"/>
        <end position="259"/>
    </location>
</feature>
<reference evidence="3 4" key="1">
    <citation type="submission" date="2023-04" db="EMBL/GenBank/DDBJ databases">
        <title>Klugiella caeni sp. nov. isolated from the sludge of biochemical tank.</title>
        <authorList>
            <person name="Geng K."/>
        </authorList>
    </citation>
    <scope>NUCLEOTIDE SEQUENCE [LARGE SCALE GENOMIC DNA]</scope>
    <source>
        <strain evidence="3 4">YN-L-19</strain>
    </source>
</reference>
<evidence type="ECO:0000313" key="4">
    <source>
        <dbReference type="Proteomes" id="UP001321506"/>
    </source>
</evidence>
<dbReference type="AlphaFoldDB" id="A0AAW6T8A1"/>
<dbReference type="InterPro" id="IPR011528">
    <property type="entry name" value="NERD"/>
</dbReference>
<keyword evidence="4" id="KW-1185">Reference proteome</keyword>
<keyword evidence="1" id="KW-0812">Transmembrane</keyword>
<name>A0AAW6T8A1_9MICO</name>
<dbReference type="RefSeq" id="WP_281488046.1">
    <property type="nucleotide sequence ID" value="NZ_JASATX010000001.1"/>
</dbReference>
<protein>
    <submittedName>
        <fullName evidence="3">Nuclease-related domain-containing protein</fullName>
    </submittedName>
</protein>
<keyword evidence="1" id="KW-0472">Membrane</keyword>
<evidence type="ECO:0000313" key="3">
    <source>
        <dbReference type="EMBL" id="MDI2098303.1"/>
    </source>
</evidence>
<comment type="caution">
    <text evidence="3">The sequence shown here is derived from an EMBL/GenBank/DDBJ whole genome shotgun (WGS) entry which is preliminary data.</text>
</comment>
<proteinExistence type="predicted"/>
<evidence type="ECO:0000256" key="1">
    <source>
        <dbReference type="SAM" id="Phobius"/>
    </source>
</evidence>
<accession>A0AAW6T8A1</accession>
<keyword evidence="1" id="KW-1133">Transmembrane helix</keyword>
<feature type="domain" description="NERD" evidence="2">
    <location>
        <begin position="55"/>
        <end position="166"/>
    </location>
</feature>